<dbReference type="EMBL" id="JBHTKJ010000076">
    <property type="protein sequence ID" value="MFD1040695.1"/>
    <property type="molecule type" value="Genomic_DNA"/>
</dbReference>
<reference evidence="2" key="1">
    <citation type="journal article" date="2019" name="Int. J. Syst. Evol. Microbiol.">
        <title>The Global Catalogue of Microorganisms (GCM) 10K type strain sequencing project: providing services to taxonomists for standard genome sequencing and annotation.</title>
        <authorList>
            <consortium name="The Broad Institute Genomics Platform"/>
            <consortium name="The Broad Institute Genome Sequencing Center for Infectious Disease"/>
            <person name="Wu L."/>
            <person name="Ma J."/>
        </authorList>
    </citation>
    <scope>NUCLEOTIDE SEQUENCE [LARGE SCALE GENOMIC DNA]</scope>
    <source>
        <strain evidence="2">CCUG 56754</strain>
    </source>
</reference>
<comment type="caution">
    <text evidence="1">The sequence shown here is derived from an EMBL/GenBank/DDBJ whole genome shotgun (WGS) entry which is preliminary data.</text>
</comment>
<name>A0ABW3LQJ0_9BACI</name>
<accession>A0ABW3LQJ0</accession>
<gene>
    <name evidence="1" type="ORF">ACFQ3N_20245</name>
</gene>
<dbReference type="RefSeq" id="WP_390365025.1">
    <property type="nucleotide sequence ID" value="NZ_JBHTKJ010000076.1"/>
</dbReference>
<sequence>MGYVLPVESHQYKDYQNRITKDKPNPFYIERPYRPILEVQYQDIANEYSVYDAVLVQQKQYKGKYDLVYAELTGKGKYFSGSI</sequence>
<protein>
    <submittedName>
        <fullName evidence="1">Uncharacterized protein</fullName>
    </submittedName>
</protein>
<proteinExistence type="predicted"/>
<dbReference type="Proteomes" id="UP001597040">
    <property type="component" value="Unassembled WGS sequence"/>
</dbReference>
<evidence type="ECO:0000313" key="1">
    <source>
        <dbReference type="EMBL" id="MFD1040695.1"/>
    </source>
</evidence>
<organism evidence="1 2">
    <name type="scientific">Virgibacillus byunsanensis</name>
    <dbReference type="NCBI Taxonomy" id="570945"/>
    <lineage>
        <taxon>Bacteria</taxon>
        <taxon>Bacillati</taxon>
        <taxon>Bacillota</taxon>
        <taxon>Bacilli</taxon>
        <taxon>Bacillales</taxon>
        <taxon>Bacillaceae</taxon>
        <taxon>Virgibacillus</taxon>
    </lineage>
</organism>
<keyword evidence="2" id="KW-1185">Reference proteome</keyword>
<evidence type="ECO:0000313" key="2">
    <source>
        <dbReference type="Proteomes" id="UP001597040"/>
    </source>
</evidence>